<feature type="region of interest" description="Disordered" evidence="4">
    <location>
        <begin position="460"/>
        <end position="500"/>
    </location>
</feature>
<organism evidence="6 7">
    <name type="scientific">Candida viswanathii</name>
    <dbReference type="NCBI Taxonomy" id="5486"/>
    <lineage>
        <taxon>Eukaryota</taxon>
        <taxon>Fungi</taxon>
        <taxon>Dikarya</taxon>
        <taxon>Ascomycota</taxon>
        <taxon>Saccharomycotina</taxon>
        <taxon>Pichiomycetes</taxon>
        <taxon>Debaryomycetaceae</taxon>
        <taxon>Candida/Lodderomyces clade</taxon>
        <taxon>Candida</taxon>
    </lineage>
</organism>
<sequence>MVAENLKNNITLFGTNIGNHIKDGYKYTGTELTHLSYNIKDTVTFHKRDYDKDDELLEIYRHDIKQAIKGLKYIVSQTHHLAHSFLPHVLSMNVKIVKNFISLIGPNSLYFKKIDEYYDAFDEWQATQEIPHVHPKEMQFLNDTINEELCNYLITVENLRIDLESEWEVHDESTKLRVREMIKYLKKSLKLLLKRERYRTDQDHLHRRIEKINQKNTPLDEKEQNKLDKLQADYDDVDDKFDKLNLRCLTLLPSVVALLDEFVEQVTTLFLHKQVELYNTLQRSFDHFSVFYGMLKTDDISYQEIIDQWEANSTTTRLQIESFITIIHDKNPALLDQEINDEDELLKYYKFWRKMNNKIIEKKHVIKAKDTESGIFTDTLEIDPIVAFKEYNDPSANVSETYHPHRMVSREEPEAVVRAGPPPPPLPPRSNVSQIQVRKVAPPAATPLYSIDSNSMDSLSLDDYEDEGSLSDASSATSMTESTVSGSGSATYSNHETPDSRLRKLYNGCKNDIKKAPITTRDWGLGTAQLTLNLPMTLSYKLDLMQGFFDKLDVNSGDKIIKVAKYDFTGSEPGDLSFKLGDKIEVLLDFQNVDTLYSSDGVNWVVGLSRVDQDNYRIGFVPNNYIE</sequence>
<dbReference type="InterPro" id="IPR046982">
    <property type="entry name" value="BIN3/RVS161-like"/>
</dbReference>
<evidence type="ECO:0000313" key="6">
    <source>
        <dbReference type="EMBL" id="RCK55395.1"/>
    </source>
</evidence>
<dbReference type="GO" id="GO:0008289">
    <property type="term" value="F:lipid binding"/>
    <property type="evidence" value="ECO:0007669"/>
    <property type="project" value="TreeGrafter"/>
</dbReference>
<dbReference type="GO" id="GO:0031097">
    <property type="term" value="C:medial cortex"/>
    <property type="evidence" value="ECO:0007669"/>
    <property type="project" value="TreeGrafter"/>
</dbReference>
<dbReference type="GO" id="GO:0051666">
    <property type="term" value="P:actin cortical patch localization"/>
    <property type="evidence" value="ECO:0007669"/>
    <property type="project" value="InterPro"/>
</dbReference>
<comment type="caution">
    <text evidence="6">The sequence shown here is derived from an EMBL/GenBank/DDBJ whole genome shotgun (WGS) entry which is preliminary data.</text>
</comment>
<evidence type="ECO:0000313" key="7">
    <source>
        <dbReference type="Proteomes" id="UP000253472"/>
    </source>
</evidence>
<feature type="compositionally biased region" description="Acidic residues" evidence="4">
    <location>
        <begin position="460"/>
        <end position="469"/>
    </location>
</feature>
<dbReference type="InterPro" id="IPR001452">
    <property type="entry name" value="SH3_domain"/>
</dbReference>
<reference evidence="6 7" key="1">
    <citation type="submission" date="2018-06" db="EMBL/GenBank/DDBJ databases">
        <title>Whole genome sequencing of Candida tropicalis (genome annotated by CSBL at Korea University).</title>
        <authorList>
            <person name="Ahn J."/>
        </authorList>
    </citation>
    <scope>NUCLEOTIDE SEQUENCE [LARGE SCALE GENOMIC DNA]</scope>
    <source>
        <strain evidence="6 7">ATCC 20962</strain>
    </source>
</reference>
<name>A0A367XP44_9ASCO</name>
<evidence type="ECO:0000259" key="5">
    <source>
        <dbReference type="PROSITE" id="PS50002"/>
    </source>
</evidence>
<dbReference type="PROSITE" id="PS50002">
    <property type="entry name" value="SH3"/>
    <property type="match status" value="1"/>
</dbReference>
<dbReference type="SUPFAM" id="SSF50044">
    <property type="entry name" value="SH3-domain"/>
    <property type="match status" value="1"/>
</dbReference>
<dbReference type="SMART" id="SM00326">
    <property type="entry name" value="SH3"/>
    <property type="match status" value="1"/>
</dbReference>
<dbReference type="GO" id="GO:0043332">
    <property type="term" value="C:mating projection tip"/>
    <property type="evidence" value="ECO:0007669"/>
    <property type="project" value="TreeGrafter"/>
</dbReference>
<dbReference type="GO" id="GO:1990528">
    <property type="term" value="C:Rvs161p-Rvs167p complex"/>
    <property type="evidence" value="ECO:0007669"/>
    <property type="project" value="TreeGrafter"/>
</dbReference>
<dbReference type="Proteomes" id="UP000253472">
    <property type="component" value="Unassembled WGS sequence"/>
</dbReference>
<dbReference type="Gene3D" id="1.20.1270.60">
    <property type="entry name" value="Arfaptin homology (AH) domain/BAR domain"/>
    <property type="match status" value="1"/>
</dbReference>
<dbReference type="Pfam" id="PF00018">
    <property type="entry name" value="SH3_1"/>
    <property type="match status" value="1"/>
</dbReference>
<dbReference type="GO" id="GO:0097320">
    <property type="term" value="P:plasma membrane tubulation"/>
    <property type="evidence" value="ECO:0007669"/>
    <property type="project" value="TreeGrafter"/>
</dbReference>
<feature type="compositionally biased region" description="Polar residues" evidence="4">
    <location>
        <begin position="471"/>
        <end position="495"/>
    </location>
</feature>
<dbReference type="GO" id="GO:0006897">
    <property type="term" value="P:endocytosis"/>
    <property type="evidence" value="ECO:0007669"/>
    <property type="project" value="InterPro"/>
</dbReference>
<gene>
    <name evidence="6" type="ORF">Cantr_04294</name>
</gene>
<dbReference type="AlphaFoldDB" id="A0A367XP44"/>
<keyword evidence="3" id="KW-0175">Coiled coil</keyword>
<evidence type="ECO:0000256" key="1">
    <source>
        <dbReference type="ARBA" id="ARBA00022443"/>
    </source>
</evidence>
<dbReference type="GO" id="GO:0030447">
    <property type="term" value="P:filamentous growth"/>
    <property type="evidence" value="ECO:0007669"/>
    <property type="project" value="UniProtKB-ARBA"/>
</dbReference>
<dbReference type="PANTHER" id="PTHR47174:SF1">
    <property type="entry name" value="REDUCED VIABILITY UPON STARVATION PROTEIN 167"/>
    <property type="match status" value="1"/>
</dbReference>
<dbReference type="EMBL" id="QLNQ01000030">
    <property type="protein sequence ID" value="RCK55395.1"/>
    <property type="molecule type" value="Genomic_DNA"/>
</dbReference>
<proteinExistence type="predicted"/>
<keyword evidence="7" id="KW-1185">Reference proteome</keyword>
<feature type="domain" description="SH3" evidence="5">
    <location>
        <begin position="557"/>
        <end position="627"/>
    </location>
</feature>
<evidence type="ECO:0000256" key="2">
    <source>
        <dbReference type="PROSITE-ProRule" id="PRU00192"/>
    </source>
</evidence>
<dbReference type="PANTHER" id="PTHR47174">
    <property type="entry name" value="BRIDGING INTEGRATOR 3"/>
    <property type="match status" value="1"/>
</dbReference>
<protein>
    <recommendedName>
        <fullName evidence="5">SH3 domain-containing protein</fullName>
    </recommendedName>
</protein>
<feature type="coiled-coil region" evidence="3">
    <location>
        <begin position="220"/>
        <end position="247"/>
    </location>
</feature>
<dbReference type="PRINTS" id="PR00452">
    <property type="entry name" value="SH3DOMAIN"/>
</dbReference>
<feature type="region of interest" description="Disordered" evidence="4">
    <location>
        <begin position="403"/>
        <end position="435"/>
    </location>
</feature>
<accession>A0A367XP44</accession>
<evidence type="ECO:0000256" key="4">
    <source>
        <dbReference type="SAM" id="MobiDB-lite"/>
    </source>
</evidence>
<dbReference type="SUPFAM" id="SSF103657">
    <property type="entry name" value="BAR/IMD domain-like"/>
    <property type="match status" value="1"/>
</dbReference>
<keyword evidence="1 2" id="KW-0728">SH3 domain</keyword>
<dbReference type="InterPro" id="IPR036028">
    <property type="entry name" value="SH3-like_dom_sf"/>
</dbReference>
<evidence type="ECO:0000256" key="3">
    <source>
        <dbReference type="SAM" id="Coils"/>
    </source>
</evidence>
<dbReference type="GO" id="GO:0030479">
    <property type="term" value="C:actin cortical patch"/>
    <property type="evidence" value="ECO:0007669"/>
    <property type="project" value="TreeGrafter"/>
</dbReference>
<dbReference type="Gene3D" id="2.30.30.40">
    <property type="entry name" value="SH3 Domains"/>
    <property type="match status" value="1"/>
</dbReference>
<dbReference type="InterPro" id="IPR027267">
    <property type="entry name" value="AH/BAR_dom_sf"/>
</dbReference>
<dbReference type="STRING" id="5486.A0A367XP44"/>
<dbReference type="OrthoDB" id="10255128at2759"/>